<dbReference type="Proteomes" id="UP000095651">
    <property type="component" value="Unassembled WGS sequence"/>
</dbReference>
<name>A0A174D2L8_9FIRM</name>
<evidence type="ECO:0000259" key="6">
    <source>
        <dbReference type="Pfam" id="PF04932"/>
    </source>
</evidence>
<dbReference type="AlphaFoldDB" id="A0A174D2L8"/>
<dbReference type="PANTHER" id="PTHR37422">
    <property type="entry name" value="TEICHURONIC ACID BIOSYNTHESIS PROTEIN TUAE"/>
    <property type="match status" value="1"/>
</dbReference>
<evidence type="ECO:0000313" key="8">
    <source>
        <dbReference type="Proteomes" id="UP000095651"/>
    </source>
</evidence>
<dbReference type="PANTHER" id="PTHR37422:SF13">
    <property type="entry name" value="LIPOPOLYSACCHARIDE BIOSYNTHESIS PROTEIN PA4999-RELATED"/>
    <property type="match status" value="1"/>
</dbReference>
<dbReference type="Pfam" id="PF04932">
    <property type="entry name" value="Wzy_C"/>
    <property type="match status" value="1"/>
</dbReference>
<feature type="transmembrane region" description="Helical" evidence="5">
    <location>
        <begin position="151"/>
        <end position="172"/>
    </location>
</feature>
<dbReference type="InterPro" id="IPR051533">
    <property type="entry name" value="WaaL-like"/>
</dbReference>
<proteinExistence type="predicted"/>
<evidence type="ECO:0000256" key="2">
    <source>
        <dbReference type="ARBA" id="ARBA00022692"/>
    </source>
</evidence>
<evidence type="ECO:0000313" key="7">
    <source>
        <dbReference type="EMBL" id="CUO19774.1"/>
    </source>
</evidence>
<evidence type="ECO:0000256" key="1">
    <source>
        <dbReference type="ARBA" id="ARBA00004141"/>
    </source>
</evidence>
<organism evidence="7 8">
    <name type="scientific">Hungatella hathewayi</name>
    <dbReference type="NCBI Taxonomy" id="154046"/>
    <lineage>
        <taxon>Bacteria</taxon>
        <taxon>Bacillati</taxon>
        <taxon>Bacillota</taxon>
        <taxon>Clostridia</taxon>
        <taxon>Lachnospirales</taxon>
        <taxon>Lachnospiraceae</taxon>
        <taxon>Hungatella</taxon>
    </lineage>
</organism>
<comment type="subcellular location">
    <subcellularLocation>
        <location evidence="1">Membrane</location>
        <topology evidence="1">Multi-pass membrane protein</topology>
    </subcellularLocation>
</comment>
<feature type="transmembrane region" description="Helical" evidence="5">
    <location>
        <begin position="272"/>
        <end position="293"/>
    </location>
</feature>
<feature type="transmembrane region" description="Helical" evidence="5">
    <location>
        <begin position="225"/>
        <end position="241"/>
    </location>
</feature>
<dbReference type="InterPro" id="IPR007016">
    <property type="entry name" value="O-antigen_ligase-rel_domated"/>
</dbReference>
<keyword evidence="2 5" id="KW-0812">Transmembrane</keyword>
<feature type="transmembrane region" description="Helical" evidence="5">
    <location>
        <begin position="50"/>
        <end position="70"/>
    </location>
</feature>
<feature type="transmembrane region" description="Helical" evidence="5">
    <location>
        <begin position="124"/>
        <end position="142"/>
    </location>
</feature>
<feature type="transmembrane region" description="Helical" evidence="5">
    <location>
        <begin position="21"/>
        <end position="38"/>
    </location>
</feature>
<feature type="transmembrane region" description="Helical" evidence="5">
    <location>
        <begin position="497"/>
        <end position="514"/>
    </location>
</feature>
<protein>
    <submittedName>
        <fullName evidence="7">O-Antigen ligase</fullName>
    </submittedName>
</protein>
<feature type="transmembrane region" description="Helical" evidence="5">
    <location>
        <begin position="247"/>
        <end position="263"/>
    </location>
</feature>
<accession>A0A174D2L8</accession>
<keyword evidence="3 5" id="KW-1133">Transmembrane helix</keyword>
<evidence type="ECO:0000256" key="5">
    <source>
        <dbReference type="SAM" id="Phobius"/>
    </source>
</evidence>
<keyword evidence="4 5" id="KW-0472">Membrane</keyword>
<gene>
    <name evidence="7" type="ORF">ERS852407_02129</name>
</gene>
<dbReference type="GO" id="GO:0016874">
    <property type="term" value="F:ligase activity"/>
    <property type="evidence" value="ECO:0007669"/>
    <property type="project" value="UniProtKB-KW"/>
</dbReference>
<feature type="transmembrane region" description="Helical" evidence="5">
    <location>
        <begin position="198"/>
        <end position="218"/>
    </location>
</feature>
<keyword evidence="7" id="KW-0436">Ligase</keyword>
<dbReference type="RefSeq" id="WP_055654836.1">
    <property type="nucleotide sequence ID" value="NZ_CABIXC010000004.1"/>
</dbReference>
<evidence type="ECO:0000256" key="3">
    <source>
        <dbReference type="ARBA" id="ARBA00022989"/>
    </source>
</evidence>
<evidence type="ECO:0000256" key="4">
    <source>
        <dbReference type="ARBA" id="ARBA00023136"/>
    </source>
</evidence>
<sequence length="550" mass="62720">MSSIKTDKRKNSKSDSALLSHTIDIFTFLILCLFPLFVMDRYYNILQAKYYFYIGSVVLLVVAVIFAGCIEHNRLEQYFTSFKWNEFIRKFSVTDVALLVFLIIAGISTISSDYVYESFWGNEGRYSGLFLLCLYGVAYFCVTRFGRLKKWYLDAFLIANLLVCIFGITDYFKMDLLHFKVGMLEEQKFMFTSTIGNINTYTALVGMVTAVSAVLFATENKWKKQCFYFASLVISFFALIMGISDNAYLSLAALFGFLPLYLFKDKKGVKSYLMMLATFFSVIQCIDWINAGMGDRVLGIESAFNIIVKYDGLLSIVILLWVICIIVYGLDYANTKKKKQDAEIHIHDSEGNERKWTGCGVLRIIWLAIVIICILGVGYALFDVNVQGNTERYGALGGYLLFNDDWGTHRGYIWRNAMECFEQFPIMKKVFGFGPDTFGIVLLDKTQGNIYGQIFDNAHNEYLHYLITVGITGLIAYLVFIISFIVRVIRKAGKNQYIVAAFFAVICYSTQAFVNLNLPIATPIMWMFLMLGELGIREHCRQVGSKDKGK</sequence>
<reference evidence="7 8" key="1">
    <citation type="submission" date="2015-09" db="EMBL/GenBank/DDBJ databases">
        <authorList>
            <consortium name="Pathogen Informatics"/>
        </authorList>
    </citation>
    <scope>NUCLEOTIDE SEQUENCE [LARGE SCALE GENOMIC DNA]</scope>
    <source>
        <strain evidence="7 8">2789STDY5608850</strain>
    </source>
</reference>
<feature type="transmembrane region" description="Helical" evidence="5">
    <location>
        <begin position="313"/>
        <end position="330"/>
    </location>
</feature>
<feature type="domain" description="O-antigen ligase-related" evidence="6">
    <location>
        <begin position="320"/>
        <end position="478"/>
    </location>
</feature>
<dbReference type="GO" id="GO:0016020">
    <property type="term" value="C:membrane"/>
    <property type="evidence" value="ECO:0007669"/>
    <property type="project" value="UniProtKB-SubCell"/>
</dbReference>
<feature type="transmembrane region" description="Helical" evidence="5">
    <location>
        <begin position="91"/>
        <end position="112"/>
    </location>
</feature>
<feature type="transmembrane region" description="Helical" evidence="5">
    <location>
        <begin position="462"/>
        <end position="485"/>
    </location>
</feature>
<feature type="transmembrane region" description="Helical" evidence="5">
    <location>
        <begin position="364"/>
        <end position="382"/>
    </location>
</feature>
<dbReference type="EMBL" id="CYZE01000004">
    <property type="protein sequence ID" value="CUO19774.1"/>
    <property type="molecule type" value="Genomic_DNA"/>
</dbReference>